<proteinExistence type="predicted"/>
<feature type="compositionally biased region" description="Basic and acidic residues" evidence="1">
    <location>
        <begin position="1"/>
        <end position="12"/>
    </location>
</feature>
<keyword evidence="3" id="KW-1185">Reference proteome</keyword>
<feature type="compositionally biased region" description="Basic and acidic residues" evidence="1">
    <location>
        <begin position="31"/>
        <end position="65"/>
    </location>
</feature>
<dbReference type="Proteomes" id="UP000314294">
    <property type="component" value="Unassembled WGS sequence"/>
</dbReference>
<evidence type="ECO:0000313" key="3">
    <source>
        <dbReference type="Proteomes" id="UP000314294"/>
    </source>
</evidence>
<evidence type="ECO:0000256" key="1">
    <source>
        <dbReference type="SAM" id="MobiDB-lite"/>
    </source>
</evidence>
<organism evidence="2 3">
    <name type="scientific">Liparis tanakae</name>
    <name type="common">Tanaka's snailfish</name>
    <dbReference type="NCBI Taxonomy" id="230148"/>
    <lineage>
        <taxon>Eukaryota</taxon>
        <taxon>Metazoa</taxon>
        <taxon>Chordata</taxon>
        <taxon>Craniata</taxon>
        <taxon>Vertebrata</taxon>
        <taxon>Euteleostomi</taxon>
        <taxon>Actinopterygii</taxon>
        <taxon>Neopterygii</taxon>
        <taxon>Teleostei</taxon>
        <taxon>Neoteleostei</taxon>
        <taxon>Acanthomorphata</taxon>
        <taxon>Eupercaria</taxon>
        <taxon>Perciformes</taxon>
        <taxon>Cottioidei</taxon>
        <taxon>Cottales</taxon>
        <taxon>Liparidae</taxon>
        <taxon>Liparis</taxon>
    </lineage>
</organism>
<protein>
    <submittedName>
        <fullName evidence="2">Uncharacterized protein</fullName>
    </submittedName>
</protein>
<name>A0A4Z2GVA4_9TELE</name>
<reference evidence="2 3" key="1">
    <citation type="submission" date="2019-03" db="EMBL/GenBank/DDBJ databases">
        <title>First draft genome of Liparis tanakae, snailfish: a comprehensive survey of snailfish specific genes.</title>
        <authorList>
            <person name="Kim W."/>
            <person name="Song I."/>
            <person name="Jeong J.-H."/>
            <person name="Kim D."/>
            <person name="Kim S."/>
            <person name="Ryu S."/>
            <person name="Song J.Y."/>
            <person name="Lee S.K."/>
        </authorList>
    </citation>
    <scope>NUCLEOTIDE SEQUENCE [LARGE SCALE GENOMIC DNA]</scope>
    <source>
        <tissue evidence="2">Muscle</tissue>
    </source>
</reference>
<gene>
    <name evidence="2" type="ORF">EYF80_033099</name>
</gene>
<feature type="region of interest" description="Disordered" evidence="1">
    <location>
        <begin position="1"/>
        <end position="65"/>
    </location>
</feature>
<dbReference type="EMBL" id="SRLO01000423">
    <property type="protein sequence ID" value="TNN56672.1"/>
    <property type="molecule type" value="Genomic_DNA"/>
</dbReference>
<comment type="caution">
    <text evidence="2">The sequence shown here is derived from an EMBL/GenBank/DDBJ whole genome shotgun (WGS) entry which is preliminary data.</text>
</comment>
<accession>A0A4Z2GVA4</accession>
<dbReference type="AlphaFoldDB" id="A0A4Z2GVA4"/>
<evidence type="ECO:0000313" key="2">
    <source>
        <dbReference type="EMBL" id="TNN56672.1"/>
    </source>
</evidence>
<sequence length="65" mass="7290">MIHRVHGEEQDVHTGLGAEPPTRPDAPSCTTERRPEETGDRRQETGDRGPGTGDRRQETGDRRQL</sequence>